<evidence type="ECO:0000256" key="1">
    <source>
        <dbReference type="SAM" id="Phobius"/>
    </source>
</evidence>
<organism evidence="2 3">
    <name type="scientific">Rugosimonospora acidiphila</name>
    <dbReference type="NCBI Taxonomy" id="556531"/>
    <lineage>
        <taxon>Bacteria</taxon>
        <taxon>Bacillati</taxon>
        <taxon>Actinomycetota</taxon>
        <taxon>Actinomycetes</taxon>
        <taxon>Micromonosporales</taxon>
        <taxon>Micromonosporaceae</taxon>
        <taxon>Rugosimonospora</taxon>
    </lineage>
</organism>
<comment type="caution">
    <text evidence="2">The sequence shown here is derived from an EMBL/GenBank/DDBJ whole genome shotgun (WGS) entry which is preliminary data.</text>
</comment>
<keyword evidence="1" id="KW-0812">Transmembrane</keyword>
<feature type="transmembrane region" description="Helical" evidence="1">
    <location>
        <begin position="59"/>
        <end position="78"/>
    </location>
</feature>
<evidence type="ECO:0000313" key="3">
    <source>
        <dbReference type="Proteomes" id="UP001501570"/>
    </source>
</evidence>
<gene>
    <name evidence="2" type="ORF">GCM10023322_20880</name>
</gene>
<feature type="transmembrane region" description="Helical" evidence="1">
    <location>
        <begin position="84"/>
        <end position="105"/>
    </location>
</feature>
<name>A0ABP9RQW4_9ACTN</name>
<dbReference type="Pfam" id="PF19744">
    <property type="entry name" value="DUF6232"/>
    <property type="match status" value="1"/>
</dbReference>
<protein>
    <submittedName>
        <fullName evidence="2">Uncharacterized protein</fullName>
    </submittedName>
</protein>
<reference evidence="3" key="1">
    <citation type="journal article" date="2019" name="Int. J. Syst. Evol. Microbiol.">
        <title>The Global Catalogue of Microorganisms (GCM) 10K type strain sequencing project: providing services to taxonomists for standard genome sequencing and annotation.</title>
        <authorList>
            <consortium name="The Broad Institute Genomics Platform"/>
            <consortium name="The Broad Institute Genome Sequencing Center for Infectious Disease"/>
            <person name="Wu L."/>
            <person name="Ma J."/>
        </authorList>
    </citation>
    <scope>NUCLEOTIDE SEQUENCE [LARGE SCALE GENOMIC DNA]</scope>
    <source>
        <strain evidence="3">JCM 18304</strain>
    </source>
</reference>
<accession>A0ABP9RQW4</accession>
<dbReference type="RefSeq" id="WP_345628385.1">
    <property type="nucleotide sequence ID" value="NZ_BAABJQ010000005.1"/>
</dbReference>
<sequence length="159" mass="17965">MERTQRGSPVPERRRPGETILYNADGVKVTDRWLVVGGRRYPIESLCELRVVRAPHSRLTIDAGIASGVIAFGIVLTARYLDPAGWLGAAVVLAVPLSLLVYGLLRRPRPFEIWAQYQGLTVRLLSMRDPRRFGQIRRALIRVQEWEPDLPSRPRDTAA</sequence>
<dbReference type="InterPro" id="IPR045629">
    <property type="entry name" value="DUF6232"/>
</dbReference>
<keyword evidence="3" id="KW-1185">Reference proteome</keyword>
<keyword evidence="1" id="KW-0472">Membrane</keyword>
<dbReference type="EMBL" id="BAABJQ010000005">
    <property type="protein sequence ID" value="GAA5182913.1"/>
    <property type="molecule type" value="Genomic_DNA"/>
</dbReference>
<proteinExistence type="predicted"/>
<keyword evidence="1" id="KW-1133">Transmembrane helix</keyword>
<evidence type="ECO:0000313" key="2">
    <source>
        <dbReference type="EMBL" id="GAA5182913.1"/>
    </source>
</evidence>
<dbReference type="Proteomes" id="UP001501570">
    <property type="component" value="Unassembled WGS sequence"/>
</dbReference>